<keyword evidence="1" id="KW-1133">Transmembrane helix</keyword>
<evidence type="ECO:0000256" key="1">
    <source>
        <dbReference type="SAM" id="Phobius"/>
    </source>
</evidence>
<dbReference type="Proteomes" id="UP000241247">
    <property type="component" value="Unassembled WGS sequence"/>
</dbReference>
<organism evidence="2 3">
    <name type="scientific">Mycoplana dimorpha</name>
    <dbReference type="NCBI Taxonomy" id="28320"/>
    <lineage>
        <taxon>Bacteria</taxon>
        <taxon>Pseudomonadati</taxon>
        <taxon>Pseudomonadota</taxon>
        <taxon>Alphaproteobacteria</taxon>
        <taxon>Hyphomicrobiales</taxon>
        <taxon>Rhizobiaceae</taxon>
        <taxon>Mycoplana</taxon>
    </lineage>
</organism>
<name>A0A2T5B0X5_MYCDI</name>
<dbReference type="RefSeq" id="WP_170115917.1">
    <property type="nucleotide sequence ID" value="NZ_JBHEEX010000004.1"/>
</dbReference>
<reference evidence="2 3" key="1">
    <citation type="submission" date="2018-04" db="EMBL/GenBank/DDBJ databases">
        <title>Genomic Encyclopedia of Type Strains, Phase IV (KMG-IV): sequencing the most valuable type-strain genomes for metagenomic binning, comparative biology and taxonomic classification.</title>
        <authorList>
            <person name="Goeker M."/>
        </authorList>
    </citation>
    <scope>NUCLEOTIDE SEQUENCE [LARGE SCALE GENOMIC DNA]</scope>
    <source>
        <strain evidence="2 3">DSM 7138</strain>
    </source>
</reference>
<comment type="caution">
    <text evidence="2">The sequence shown here is derived from an EMBL/GenBank/DDBJ whole genome shotgun (WGS) entry which is preliminary data.</text>
</comment>
<evidence type="ECO:0000313" key="3">
    <source>
        <dbReference type="Proteomes" id="UP000241247"/>
    </source>
</evidence>
<keyword evidence="1" id="KW-0472">Membrane</keyword>
<accession>A0A2T5B0X5</accession>
<keyword evidence="3" id="KW-1185">Reference proteome</keyword>
<sequence length="58" mass="6034">MDSQTPAEARTVAARLRAVVYTYVAANLAVALLLLSTVTPTPPPQAGWASGHSQVASR</sequence>
<proteinExistence type="predicted"/>
<keyword evidence="1" id="KW-0812">Transmembrane</keyword>
<feature type="transmembrane region" description="Helical" evidence="1">
    <location>
        <begin position="20"/>
        <end position="38"/>
    </location>
</feature>
<gene>
    <name evidence="2" type="ORF">C7449_10750</name>
</gene>
<protein>
    <submittedName>
        <fullName evidence="2">Uncharacterized protein</fullName>
    </submittedName>
</protein>
<evidence type="ECO:0000313" key="2">
    <source>
        <dbReference type="EMBL" id="PTM92637.1"/>
    </source>
</evidence>
<dbReference type="AlphaFoldDB" id="A0A2T5B0X5"/>
<dbReference type="EMBL" id="PZZZ01000007">
    <property type="protein sequence ID" value="PTM92637.1"/>
    <property type="molecule type" value="Genomic_DNA"/>
</dbReference>